<dbReference type="Gene3D" id="3.20.20.80">
    <property type="entry name" value="Glycosidases"/>
    <property type="match status" value="1"/>
</dbReference>
<keyword evidence="2 6" id="KW-0378">Hydrolase</keyword>
<accession>A0A8T4HBR0</accession>
<organism evidence="6 7">
    <name type="scientific">Rhinopithecimicrobium faecis</name>
    <dbReference type="NCBI Taxonomy" id="2820698"/>
    <lineage>
        <taxon>Bacteria</taxon>
        <taxon>Pseudomonadati</taxon>
        <taxon>Bacteroidota</taxon>
        <taxon>Sphingobacteriia</taxon>
        <taxon>Sphingobacteriales</taxon>
        <taxon>Sphingobacteriaceae</taxon>
        <taxon>Rhinopithecimicrobium</taxon>
    </lineage>
</organism>
<dbReference type="EMBL" id="JAGKSB010000008">
    <property type="protein sequence ID" value="MBP3943576.1"/>
    <property type="molecule type" value="Genomic_DNA"/>
</dbReference>
<evidence type="ECO:0000256" key="3">
    <source>
        <dbReference type="ARBA" id="ARBA00023295"/>
    </source>
</evidence>
<dbReference type="RefSeq" id="WP_353547073.1">
    <property type="nucleotide sequence ID" value="NZ_JAGKSB010000008.1"/>
</dbReference>
<dbReference type="AlphaFoldDB" id="A0A8T4HBR0"/>
<dbReference type="Proteomes" id="UP000679691">
    <property type="component" value="Unassembled WGS sequence"/>
</dbReference>
<protein>
    <submittedName>
        <fullName evidence="6">Glycoside hydrolase family 25 protein</fullName>
    </submittedName>
</protein>
<proteinExistence type="inferred from homology"/>
<dbReference type="PANTHER" id="PTHR34135">
    <property type="entry name" value="LYSOZYME"/>
    <property type="match status" value="1"/>
</dbReference>
<keyword evidence="5" id="KW-0812">Transmembrane</keyword>
<dbReference type="SMART" id="SM00641">
    <property type="entry name" value="Glyco_25"/>
    <property type="match status" value="1"/>
</dbReference>
<keyword evidence="5" id="KW-0472">Membrane</keyword>
<dbReference type="GO" id="GO:0003796">
    <property type="term" value="F:lysozyme activity"/>
    <property type="evidence" value="ECO:0007669"/>
    <property type="project" value="InterPro"/>
</dbReference>
<feature type="region of interest" description="Disordered" evidence="4">
    <location>
        <begin position="1"/>
        <end position="20"/>
    </location>
</feature>
<dbReference type="InterPro" id="IPR018077">
    <property type="entry name" value="Glyco_hydro_fam25_subgr"/>
</dbReference>
<evidence type="ECO:0000313" key="7">
    <source>
        <dbReference type="Proteomes" id="UP000679691"/>
    </source>
</evidence>
<keyword evidence="5" id="KW-1133">Transmembrane helix</keyword>
<dbReference type="Pfam" id="PF01183">
    <property type="entry name" value="Glyco_hydro_25"/>
    <property type="match status" value="1"/>
</dbReference>
<name>A0A8T4HBR0_9SPHI</name>
<gene>
    <name evidence="6" type="ORF">J5U18_08385</name>
</gene>
<evidence type="ECO:0000256" key="1">
    <source>
        <dbReference type="ARBA" id="ARBA00010646"/>
    </source>
</evidence>
<keyword evidence="7" id="KW-1185">Reference proteome</keyword>
<dbReference type="InterPro" id="IPR002053">
    <property type="entry name" value="Glyco_hydro_25"/>
</dbReference>
<evidence type="ECO:0000313" key="6">
    <source>
        <dbReference type="EMBL" id="MBP3943576.1"/>
    </source>
</evidence>
<dbReference type="GO" id="GO:0009253">
    <property type="term" value="P:peptidoglycan catabolic process"/>
    <property type="evidence" value="ECO:0007669"/>
    <property type="project" value="InterPro"/>
</dbReference>
<comment type="caution">
    <text evidence="6">The sequence shown here is derived from an EMBL/GenBank/DDBJ whole genome shotgun (WGS) entry which is preliminary data.</text>
</comment>
<sequence>MKQPAKKSFSPTKKATLPKSLPATTSTTKWIVIAVAALFVLSIGVFWHYRAGILYYLRSAQNPNSVLHKDNRKYDIRNVEIMSSHAGQIFGIDISQYQGDIRWNEVNTINDQFPIDFIFIRATMGEKSVDKKYKVNWRKAASRAKLRGAYHYYRPNENSIQQANNFVKVVQLKPGDLPPVLDIEDRPRDRDMEKLRLGLKRWLQLVENHYGIKPIIYSGDSYYKDFLEKEFSDYTIWIANYNFFVEEIHDTWNFWQFSERGTVRGIDEYVDLNIFNGDIEALEKLAIPYK</sequence>
<comment type="similarity">
    <text evidence="1">Belongs to the glycosyl hydrolase 25 family.</text>
</comment>
<reference evidence="6" key="1">
    <citation type="submission" date="2021-03" db="EMBL/GenBank/DDBJ databases">
        <authorList>
            <person name="Lu T."/>
            <person name="Wang Q."/>
            <person name="Han X."/>
        </authorList>
    </citation>
    <scope>NUCLEOTIDE SEQUENCE</scope>
    <source>
        <strain evidence="6">WQ 2009</strain>
    </source>
</reference>
<dbReference type="SUPFAM" id="SSF51445">
    <property type="entry name" value="(Trans)glycosidases"/>
    <property type="match status" value="1"/>
</dbReference>
<evidence type="ECO:0000256" key="5">
    <source>
        <dbReference type="SAM" id="Phobius"/>
    </source>
</evidence>
<dbReference type="GO" id="GO:0016998">
    <property type="term" value="P:cell wall macromolecule catabolic process"/>
    <property type="evidence" value="ECO:0007669"/>
    <property type="project" value="InterPro"/>
</dbReference>
<dbReference type="PANTHER" id="PTHR34135:SF2">
    <property type="entry name" value="LYSOZYME"/>
    <property type="match status" value="1"/>
</dbReference>
<evidence type="ECO:0000256" key="2">
    <source>
        <dbReference type="ARBA" id="ARBA00022801"/>
    </source>
</evidence>
<dbReference type="CDD" id="cd06524">
    <property type="entry name" value="GH25_YegX-like"/>
    <property type="match status" value="1"/>
</dbReference>
<keyword evidence="3" id="KW-0326">Glycosidase</keyword>
<feature type="transmembrane region" description="Helical" evidence="5">
    <location>
        <begin position="30"/>
        <end position="49"/>
    </location>
</feature>
<evidence type="ECO:0000256" key="4">
    <source>
        <dbReference type="SAM" id="MobiDB-lite"/>
    </source>
</evidence>
<dbReference type="InterPro" id="IPR017853">
    <property type="entry name" value="GH"/>
</dbReference>
<dbReference type="PROSITE" id="PS51904">
    <property type="entry name" value="GLYCOSYL_HYDROL_F25_2"/>
    <property type="match status" value="1"/>
</dbReference>
<dbReference type="GO" id="GO:0016052">
    <property type="term" value="P:carbohydrate catabolic process"/>
    <property type="evidence" value="ECO:0007669"/>
    <property type="project" value="TreeGrafter"/>
</dbReference>